<feature type="domain" description="Major facilitator superfamily (MFS) profile" evidence="4">
    <location>
        <begin position="44"/>
        <end position="450"/>
    </location>
</feature>
<reference evidence="5 6" key="1">
    <citation type="journal article" date="2017" name="Biotechnol. Biofuels">
        <title>Differential beta-glucosidase expression as a function of carbon source availability in Talaromyces amestolkiae: a genomic and proteomic approach.</title>
        <authorList>
            <person name="de Eugenio L.I."/>
            <person name="Mendez-Liter J.A."/>
            <person name="Nieto-Dominguez M."/>
            <person name="Alonso L."/>
            <person name="Gil-Munoz J."/>
            <person name="Barriuso J."/>
            <person name="Prieto A."/>
            <person name="Martinez M.J."/>
        </authorList>
    </citation>
    <scope>NUCLEOTIDE SEQUENCE [LARGE SCALE GENOMIC DNA]</scope>
    <source>
        <strain evidence="5 6">CIB</strain>
    </source>
</reference>
<feature type="transmembrane region" description="Helical" evidence="3">
    <location>
        <begin position="174"/>
        <end position="192"/>
    </location>
</feature>
<evidence type="ECO:0000256" key="3">
    <source>
        <dbReference type="SAM" id="Phobius"/>
    </source>
</evidence>
<evidence type="ECO:0000313" key="6">
    <source>
        <dbReference type="Proteomes" id="UP000249363"/>
    </source>
</evidence>
<dbReference type="PANTHER" id="PTHR11360:SF234">
    <property type="entry name" value="MFS-TYPE TRANSPORTER DBAD-RELATED"/>
    <property type="match status" value="1"/>
</dbReference>
<dbReference type="GO" id="GO:0016020">
    <property type="term" value="C:membrane"/>
    <property type="evidence" value="ECO:0007669"/>
    <property type="project" value="UniProtKB-SubCell"/>
</dbReference>
<feature type="transmembrane region" description="Helical" evidence="3">
    <location>
        <begin position="422"/>
        <end position="444"/>
    </location>
</feature>
<keyword evidence="3" id="KW-0472">Membrane</keyword>
<dbReference type="Pfam" id="PF07690">
    <property type="entry name" value="MFS_1"/>
    <property type="match status" value="1"/>
</dbReference>
<comment type="caution">
    <text evidence="5">The sequence shown here is derived from an EMBL/GenBank/DDBJ whole genome shotgun (WGS) entry which is preliminary data.</text>
</comment>
<feature type="transmembrane region" description="Helical" evidence="3">
    <location>
        <begin position="113"/>
        <end position="131"/>
    </location>
</feature>
<dbReference type="SUPFAM" id="SSF103473">
    <property type="entry name" value="MFS general substrate transporter"/>
    <property type="match status" value="1"/>
</dbReference>
<feature type="transmembrane region" description="Helical" evidence="3">
    <location>
        <begin position="394"/>
        <end position="416"/>
    </location>
</feature>
<feature type="transmembrane region" description="Helical" evidence="3">
    <location>
        <begin position="137"/>
        <end position="167"/>
    </location>
</feature>
<dbReference type="GO" id="GO:0022857">
    <property type="term" value="F:transmembrane transporter activity"/>
    <property type="evidence" value="ECO:0007669"/>
    <property type="project" value="InterPro"/>
</dbReference>
<dbReference type="RefSeq" id="XP_040730538.1">
    <property type="nucleotide sequence ID" value="XM_040874135.1"/>
</dbReference>
<feature type="transmembrane region" description="Helical" evidence="3">
    <location>
        <begin position="330"/>
        <end position="350"/>
    </location>
</feature>
<dbReference type="PANTHER" id="PTHR11360">
    <property type="entry name" value="MONOCARBOXYLATE TRANSPORTER"/>
    <property type="match status" value="1"/>
</dbReference>
<dbReference type="OrthoDB" id="6509908at2759"/>
<feature type="transmembrane region" description="Helical" evidence="3">
    <location>
        <begin position="49"/>
        <end position="66"/>
    </location>
</feature>
<dbReference type="InterPro" id="IPR011701">
    <property type="entry name" value="MFS"/>
</dbReference>
<evidence type="ECO:0000313" key="5">
    <source>
        <dbReference type="EMBL" id="RAO66021.1"/>
    </source>
</evidence>
<evidence type="ECO:0000256" key="2">
    <source>
        <dbReference type="ARBA" id="ARBA00006727"/>
    </source>
</evidence>
<keyword evidence="3" id="KW-1133">Transmembrane helix</keyword>
<comment type="similarity">
    <text evidence="2">Belongs to the major facilitator superfamily. Monocarboxylate porter (TC 2.A.1.13) family.</text>
</comment>
<dbReference type="GeneID" id="63791250"/>
<feature type="transmembrane region" description="Helical" evidence="3">
    <location>
        <begin position="204"/>
        <end position="224"/>
    </location>
</feature>
<evidence type="ECO:0000256" key="1">
    <source>
        <dbReference type="ARBA" id="ARBA00004141"/>
    </source>
</evidence>
<sequence>MSSQSDVEEKRGVDDFGNSTLPIAAPAPVAAPPAVGPPPNGGLKAWSQVLGAFFLMVNTWGLINAYGVFQTYYTTTLLPDTSPSDIAWIGSIQGFLMLILAVIFGWALDAGYFFLLSAFGVVFQVLGLMMTSLCEEYWQLVLAQGICVGIGSGCFLVSAFTIVGTYFSTRRSYAMGWTATGSSVGGIIYPIVVRRLIVQVGFPWAVRAMGFIVLGTLAISISLLRPRLPPKKLGPLLDLQALKDLPYFFFLLSMLFTYMGLYIPFFYITDYALSLGIDENLSFYTLIIMSAGSIPGRVAPPYFADKSVFLFPLLDNDANQILRANRIGNVNVMLPATFICGILMLCWIAIKSLGSLIVISILFGFFSGSAQALIPSVVVWLAPDLSKAGVRIGMTLFMCGLGLLVGSPIGGAIIDAQSPERSVYWGVFLWGGLTVLLGAVALLVTRTLKVGFKVAIKA</sequence>
<comment type="subcellular location">
    <subcellularLocation>
        <location evidence="1">Membrane</location>
        <topology evidence="1">Multi-pass membrane protein</topology>
    </subcellularLocation>
</comment>
<dbReference type="Proteomes" id="UP000249363">
    <property type="component" value="Unassembled WGS sequence"/>
</dbReference>
<organism evidence="5 6">
    <name type="scientific">Talaromyces amestolkiae</name>
    <dbReference type="NCBI Taxonomy" id="1196081"/>
    <lineage>
        <taxon>Eukaryota</taxon>
        <taxon>Fungi</taxon>
        <taxon>Dikarya</taxon>
        <taxon>Ascomycota</taxon>
        <taxon>Pezizomycotina</taxon>
        <taxon>Eurotiomycetes</taxon>
        <taxon>Eurotiomycetidae</taxon>
        <taxon>Eurotiales</taxon>
        <taxon>Trichocomaceae</taxon>
        <taxon>Talaromyces</taxon>
        <taxon>Talaromyces sect. Talaromyces</taxon>
    </lineage>
</organism>
<keyword evidence="3" id="KW-0812">Transmembrane</keyword>
<name>A0A364KR83_TALAM</name>
<feature type="transmembrane region" description="Helical" evidence="3">
    <location>
        <begin position="356"/>
        <end position="382"/>
    </location>
</feature>
<feature type="transmembrane region" description="Helical" evidence="3">
    <location>
        <begin position="86"/>
        <end position="106"/>
    </location>
</feature>
<accession>A0A364KR83</accession>
<feature type="transmembrane region" description="Helical" evidence="3">
    <location>
        <begin position="245"/>
        <end position="269"/>
    </location>
</feature>
<dbReference type="InterPro" id="IPR020846">
    <property type="entry name" value="MFS_dom"/>
</dbReference>
<dbReference type="InterPro" id="IPR050327">
    <property type="entry name" value="Proton-linked_MCT"/>
</dbReference>
<evidence type="ECO:0000259" key="4">
    <source>
        <dbReference type="PROSITE" id="PS50850"/>
    </source>
</evidence>
<keyword evidence="6" id="KW-1185">Reference proteome</keyword>
<dbReference type="InterPro" id="IPR036259">
    <property type="entry name" value="MFS_trans_sf"/>
</dbReference>
<dbReference type="AlphaFoldDB" id="A0A364KR83"/>
<protein>
    <recommendedName>
        <fullName evidence="4">Major facilitator superfamily (MFS) profile domain-containing protein</fullName>
    </recommendedName>
</protein>
<dbReference type="Gene3D" id="1.20.1250.20">
    <property type="entry name" value="MFS general substrate transporter like domains"/>
    <property type="match status" value="1"/>
</dbReference>
<feature type="transmembrane region" description="Helical" evidence="3">
    <location>
        <begin position="281"/>
        <end position="299"/>
    </location>
</feature>
<dbReference type="EMBL" id="MIKG01000002">
    <property type="protein sequence ID" value="RAO66021.1"/>
    <property type="molecule type" value="Genomic_DNA"/>
</dbReference>
<gene>
    <name evidence="5" type="ORF">BHQ10_002033</name>
</gene>
<dbReference type="PROSITE" id="PS50850">
    <property type="entry name" value="MFS"/>
    <property type="match status" value="1"/>
</dbReference>
<proteinExistence type="inferred from homology"/>